<accession>A0ABD0QWL5</accession>
<proteinExistence type="predicted"/>
<dbReference type="EMBL" id="JAMKFB020000006">
    <property type="protein sequence ID" value="KAL0190624.1"/>
    <property type="molecule type" value="Genomic_DNA"/>
</dbReference>
<feature type="non-terminal residue" evidence="1">
    <location>
        <position position="1"/>
    </location>
</feature>
<protein>
    <submittedName>
        <fullName evidence="1">Uncharacterized protein</fullName>
    </submittedName>
</protein>
<name>A0ABD0QWL5_CIRMR</name>
<keyword evidence="2" id="KW-1185">Reference proteome</keyword>
<dbReference type="Proteomes" id="UP001529510">
    <property type="component" value="Unassembled WGS sequence"/>
</dbReference>
<organism evidence="1 2">
    <name type="scientific">Cirrhinus mrigala</name>
    <name type="common">Mrigala</name>
    <dbReference type="NCBI Taxonomy" id="683832"/>
    <lineage>
        <taxon>Eukaryota</taxon>
        <taxon>Metazoa</taxon>
        <taxon>Chordata</taxon>
        <taxon>Craniata</taxon>
        <taxon>Vertebrata</taxon>
        <taxon>Euteleostomi</taxon>
        <taxon>Actinopterygii</taxon>
        <taxon>Neopterygii</taxon>
        <taxon>Teleostei</taxon>
        <taxon>Ostariophysi</taxon>
        <taxon>Cypriniformes</taxon>
        <taxon>Cyprinidae</taxon>
        <taxon>Labeoninae</taxon>
        <taxon>Labeonini</taxon>
        <taxon>Cirrhinus</taxon>
    </lineage>
</organism>
<dbReference type="AlphaFoldDB" id="A0ABD0QWL5"/>
<reference evidence="1 2" key="1">
    <citation type="submission" date="2024-05" db="EMBL/GenBank/DDBJ databases">
        <title>Genome sequencing and assembly of Indian major carp, Cirrhinus mrigala (Hamilton, 1822).</title>
        <authorList>
            <person name="Mohindra V."/>
            <person name="Chowdhury L.M."/>
            <person name="Lal K."/>
            <person name="Jena J.K."/>
        </authorList>
    </citation>
    <scope>NUCLEOTIDE SEQUENCE [LARGE SCALE GENOMIC DNA]</scope>
    <source>
        <strain evidence="1">CM1030</strain>
        <tissue evidence="1">Blood</tissue>
    </source>
</reference>
<evidence type="ECO:0000313" key="1">
    <source>
        <dbReference type="EMBL" id="KAL0190624.1"/>
    </source>
</evidence>
<gene>
    <name evidence="1" type="ORF">M9458_013322</name>
</gene>
<sequence length="79" mass="9301">HGRLYYPEEGNQSTYDTFGMYLSSPMGYEDAYLDEPVRYPVVSERQVLKPNTNYVDFYSTTRRPSYRTQPYPASPDSWV</sequence>
<comment type="caution">
    <text evidence="1">The sequence shown here is derived from an EMBL/GenBank/DDBJ whole genome shotgun (WGS) entry which is preliminary data.</text>
</comment>
<evidence type="ECO:0000313" key="2">
    <source>
        <dbReference type="Proteomes" id="UP001529510"/>
    </source>
</evidence>